<dbReference type="Pfam" id="PF00632">
    <property type="entry name" value="HECT"/>
    <property type="match status" value="1"/>
</dbReference>
<dbReference type="Gene3D" id="3.30.2410.10">
    <property type="entry name" value="Hect, E3 ligase catalytic domain"/>
    <property type="match status" value="1"/>
</dbReference>
<protein>
    <recommendedName>
        <fullName evidence="3">HECT domain-containing protein</fullName>
    </recommendedName>
</protein>
<sequence length="97" mass="10966">MKRFAYLIRTDAGDYDIFAITLMNIYANIDNGTEEKRDEKITVQNENAQSSLIAKLPDAHQCFNHIDIPPYTSKQMLEPKLAQIIKLSTSADGCVMN</sequence>
<evidence type="ECO:0000256" key="2">
    <source>
        <dbReference type="PROSITE-ProRule" id="PRU00104"/>
    </source>
</evidence>
<dbReference type="EMBL" id="SNRW01006832">
    <property type="protein sequence ID" value="KAA6382342.1"/>
    <property type="molecule type" value="Genomic_DNA"/>
</dbReference>
<evidence type="ECO:0000256" key="1">
    <source>
        <dbReference type="ARBA" id="ARBA00022786"/>
    </source>
</evidence>
<keyword evidence="1 2" id="KW-0833">Ubl conjugation pathway</keyword>
<dbReference type="SUPFAM" id="SSF56204">
    <property type="entry name" value="Hect, E3 ligase catalytic domain"/>
    <property type="match status" value="1"/>
</dbReference>
<comment type="caution">
    <text evidence="4">The sequence shown here is derived from an EMBL/GenBank/DDBJ whole genome shotgun (WGS) entry which is preliminary data.</text>
</comment>
<evidence type="ECO:0000259" key="3">
    <source>
        <dbReference type="PROSITE" id="PS50237"/>
    </source>
</evidence>
<proteinExistence type="predicted"/>
<reference evidence="4 5" key="1">
    <citation type="submission" date="2019-03" db="EMBL/GenBank/DDBJ databases">
        <title>Single cell metagenomics reveals metabolic interactions within the superorganism composed of flagellate Streblomastix strix and complex community of Bacteroidetes bacteria on its surface.</title>
        <authorList>
            <person name="Treitli S.C."/>
            <person name="Kolisko M."/>
            <person name="Husnik F."/>
            <person name="Keeling P."/>
            <person name="Hampl V."/>
        </authorList>
    </citation>
    <scope>NUCLEOTIDE SEQUENCE [LARGE SCALE GENOMIC DNA]</scope>
    <source>
        <strain evidence="4">ST1C</strain>
    </source>
</reference>
<dbReference type="AlphaFoldDB" id="A0A5J4VIE2"/>
<feature type="active site" description="Glycyl thioester intermediate" evidence="2">
    <location>
        <position position="62"/>
    </location>
</feature>
<evidence type="ECO:0000313" key="5">
    <source>
        <dbReference type="Proteomes" id="UP000324800"/>
    </source>
</evidence>
<accession>A0A5J4VIE2</accession>
<gene>
    <name evidence="4" type="ORF">EZS28_022130</name>
</gene>
<name>A0A5J4VIE2_9EUKA</name>
<dbReference type="Proteomes" id="UP000324800">
    <property type="component" value="Unassembled WGS sequence"/>
</dbReference>
<feature type="domain" description="HECT" evidence="3">
    <location>
        <begin position="55"/>
        <end position="97"/>
    </location>
</feature>
<dbReference type="PROSITE" id="PS50237">
    <property type="entry name" value="HECT"/>
    <property type="match status" value="1"/>
</dbReference>
<dbReference type="GO" id="GO:0004842">
    <property type="term" value="F:ubiquitin-protein transferase activity"/>
    <property type="evidence" value="ECO:0007669"/>
    <property type="project" value="InterPro"/>
</dbReference>
<dbReference type="InterPro" id="IPR000569">
    <property type="entry name" value="HECT_dom"/>
</dbReference>
<dbReference type="InterPro" id="IPR035983">
    <property type="entry name" value="Hect_E3_ubiquitin_ligase"/>
</dbReference>
<organism evidence="4 5">
    <name type="scientific">Streblomastix strix</name>
    <dbReference type="NCBI Taxonomy" id="222440"/>
    <lineage>
        <taxon>Eukaryota</taxon>
        <taxon>Metamonada</taxon>
        <taxon>Preaxostyla</taxon>
        <taxon>Oxymonadida</taxon>
        <taxon>Streblomastigidae</taxon>
        <taxon>Streblomastix</taxon>
    </lineage>
</organism>
<evidence type="ECO:0000313" key="4">
    <source>
        <dbReference type="EMBL" id="KAA6382342.1"/>
    </source>
</evidence>